<reference evidence="4" key="1">
    <citation type="journal article" date="2019" name="Int. J. Syst. Evol. Microbiol.">
        <title>The Global Catalogue of Microorganisms (GCM) 10K type strain sequencing project: providing services to taxonomists for standard genome sequencing and annotation.</title>
        <authorList>
            <consortium name="The Broad Institute Genomics Platform"/>
            <consortium name="The Broad Institute Genome Sequencing Center for Infectious Disease"/>
            <person name="Wu L."/>
            <person name="Ma J."/>
        </authorList>
    </citation>
    <scope>NUCLEOTIDE SEQUENCE [LARGE SCALE GENOMIC DNA]</scope>
    <source>
        <strain evidence="4">JCM 17841</strain>
    </source>
</reference>
<evidence type="ECO:0000256" key="1">
    <source>
        <dbReference type="SAM" id="MobiDB-lite"/>
    </source>
</evidence>
<evidence type="ECO:0000313" key="3">
    <source>
        <dbReference type="EMBL" id="GAA4504883.1"/>
    </source>
</evidence>
<protein>
    <recommendedName>
        <fullName evidence="5">Acyltransferase 3 domain-containing protein</fullName>
    </recommendedName>
</protein>
<keyword evidence="2" id="KW-0812">Transmembrane</keyword>
<feature type="transmembrane region" description="Helical" evidence="2">
    <location>
        <begin position="90"/>
        <end position="111"/>
    </location>
</feature>
<proteinExistence type="predicted"/>
<keyword evidence="4" id="KW-1185">Reference proteome</keyword>
<evidence type="ECO:0000313" key="4">
    <source>
        <dbReference type="Proteomes" id="UP001501243"/>
    </source>
</evidence>
<keyword evidence="2" id="KW-0472">Membrane</keyword>
<dbReference type="EMBL" id="BAABGQ010000008">
    <property type="protein sequence ID" value="GAA4504883.1"/>
    <property type="molecule type" value="Genomic_DNA"/>
</dbReference>
<name>A0ABP8QL58_9BACT</name>
<organism evidence="3 4">
    <name type="scientific">Hymenobacter ginsengisoli</name>
    <dbReference type="NCBI Taxonomy" id="1051626"/>
    <lineage>
        <taxon>Bacteria</taxon>
        <taxon>Pseudomonadati</taxon>
        <taxon>Bacteroidota</taxon>
        <taxon>Cytophagia</taxon>
        <taxon>Cytophagales</taxon>
        <taxon>Hymenobacteraceae</taxon>
        <taxon>Hymenobacter</taxon>
    </lineage>
</organism>
<dbReference type="Proteomes" id="UP001501243">
    <property type="component" value="Unassembled WGS sequence"/>
</dbReference>
<gene>
    <name evidence="3" type="ORF">GCM10023172_31900</name>
</gene>
<keyword evidence="2" id="KW-1133">Transmembrane helix</keyword>
<feature type="compositionally biased region" description="Basic residues" evidence="1">
    <location>
        <begin position="12"/>
        <end position="27"/>
    </location>
</feature>
<evidence type="ECO:0000256" key="2">
    <source>
        <dbReference type="SAM" id="Phobius"/>
    </source>
</evidence>
<comment type="caution">
    <text evidence="3">The sequence shown here is derived from an EMBL/GenBank/DDBJ whole genome shotgun (WGS) entry which is preliminary data.</text>
</comment>
<evidence type="ECO:0008006" key="5">
    <source>
        <dbReference type="Google" id="ProtNLM"/>
    </source>
</evidence>
<accession>A0ABP8QL58</accession>
<sequence length="127" mass="14249">MVAGPAGPKCPLPKRPKPPPKPPKHWKERWSPARAAEASGLRGGAAYFCWPGRLLSAPPISYPLYITHYRLVYVYTGWVSRHKVPLAPGLPWTALTFAVAAALAYACLNFYDEPVRRWLRQRVLARS</sequence>
<feature type="region of interest" description="Disordered" evidence="1">
    <location>
        <begin position="1"/>
        <end position="29"/>
    </location>
</feature>